<evidence type="ECO:0000313" key="4">
    <source>
        <dbReference type="Proteomes" id="UP001438008"/>
    </source>
</evidence>
<evidence type="ECO:0000256" key="1">
    <source>
        <dbReference type="SAM" id="SignalP"/>
    </source>
</evidence>
<comment type="caution">
    <text evidence="3">The sequence shown here is derived from an EMBL/GenBank/DDBJ whole genome shotgun (WGS) entry which is preliminary data.</text>
</comment>
<keyword evidence="1" id="KW-0732">Signal</keyword>
<gene>
    <name evidence="3" type="ORF">WMO29_04080</name>
</gene>
<feature type="chain" id="PRO_5046868248" evidence="1">
    <location>
        <begin position="25"/>
        <end position="137"/>
    </location>
</feature>
<name>A0ABV1FE53_9FIRM</name>
<reference evidence="3 4" key="1">
    <citation type="submission" date="2024-03" db="EMBL/GenBank/DDBJ databases">
        <title>Human intestinal bacterial collection.</title>
        <authorList>
            <person name="Pauvert C."/>
            <person name="Hitch T.C.A."/>
            <person name="Clavel T."/>
        </authorList>
    </citation>
    <scope>NUCLEOTIDE SEQUENCE [LARGE SCALE GENOMIC DNA]</scope>
    <source>
        <strain evidence="3 4">CLA-AA-H132</strain>
    </source>
</reference>
<accession>A0ABV1FE53</accession>
<dbReference type="Pfam" id="PF14343">
    <property type="entry name" value="PrcB_C"/>
    <property type="match status" value="1"/>
</dbReference>
<proteinExistence type="predicted"/>
<dbReference type="GO" id="GO:0008233">
    <property type="term" value="F:peptidase activity"/>
    <property type="evidence" value="ECO:0007669"/>
    <property type="project" value="UniProtKB-KW"/>
</dbReference>
<dbReference type="RefSeq" id="WP_349163871.1">
    <property type="nucleotide sequence ID" value="NZ_JBBMFE010000002.1"/>
</dbReference>
<keyword evidence="4" id="KW-1185">Reference proteome</keyword>
<dbReference type="InterPro" id="IPR025748">
    <property type="entry name" value="PrcB_C_dom"/>
</dbReference>
<dbReference type="EMBL" id="JBBMFE010000002">
    <property type="protein sequence ID" value="MEQ2471669.1"/>
    <property type="molecule type" value="Genomic_DNA"/>
</dbReference>
<sequence>MTGKRMIAAIFMLLLSLNFIGCKMQTNATKKLSDLDYTIVSGRELPDELYDILEEKKTESFKLTYEENDGLYLCVGYGQQETGGYSIAVNDLYLTENAIYFDTSLIGPGPEEGAGKEKSFPYLTVRIAYLDKPVVFQ</sequence>
<dbReference type="Proteomes" id="UP001438008">
    <property type="component" value="Unassembled WGS sequence"/>
</dbReference>
<dbReference type="GO" id="GO:0006508">
    <property type="term" value="P:proteolysis"/>
    <property type="evidence" value="ECO:0007669"/>
    <property type="project" value="UniProtKB-KW"/>
</dbReference>
<feature type="domain" description="PrcB C-terminal" evidence="2">
    <location>
        <begin position="71"/>
        <end position="127"/>
    </location>
</feature>
<evidence type="ECO:0000259" key="2">
    <source>
        <dbReference type="Pfam" id="PF14343"/>
    </source>
</evidence>
<keyword evidence="3" id="KW-0645">Protease</keyword>
<feature type="signal peptide" evidence="1">
    <location>
        <begin position="1"/>
        <end position="24"/>
    </location>
</feature>
<keyword evidence="3" id="KW-0378">Hydrolase</keyword>
<evidence type="ECO:0000313" key="3">
    <source>
        <dbReference type="EMBL" id="MEQ2471669.1"/>
    </source>
</evidence>
<organism evidence="3 4">
    <name type="scientific">Laedolimicola intestinihominis</name>
    <dbReference type="NCBI Taxonomy" id="3133166"/>
    <lineage>
        <taxon>Bacteria</taxon>
        <taxon>Bacillati</taxon>
        <taxon>Bacillota</taxon>
        <taxon>Clostridia</taxon>
        <taxon>Lachnospirales</taxon>
        <taxon>Lachnospiraceae</taxon>
        <taxon>Laedolimicola</taxon>
    </lineage>
</organism>
<protein>
    <submittedName>
        <fullName evidence="3">Protease complex subunit PrcB family protein</fullName>
    </submittedName>
</protein>